<sequence length="1115" mass="118912">MNGLFKNRGENVFVVDGSGGNANLKIERGILAIAKGSTNSINISLGTFSTMDGAIMATDGGENLIDANTIDIRAFLTTREIFGKFSQGRGITTENGSNTINASNITISSKAEGIYTKSGKNLITASKTLNLTSTNSQGIASNSGGTNVINAANLNINTLLSGIYSDSGGINKITLTDQLNILSTGSRGIFVFNGKSTIQAKNIIINAKNEGIYTRTGTSTLNLTGDLDIRSTTSKGIFTEGGSTELQAKDIIINTIEEGIYTKSGTSTLNLTGKLDIHSTTSTGIANNGGTNIINADSLNIITQKRGISNNTGTNRITISAQESPSNILNVYAENGFNDIIFGIRTSDNKASISTGAQKISIGGIDTDNGTNRVVFATYGDVTIRSFNLYDYLNGYAIYNAYNGNKSSYNNIDFYGKGENIIDGSIKAGNTSSVATKISKQNNITFHSGSKNLINGSIIADGSENIEGVNNITFRQDLKEAKILGDISASNTGKNNITLSSASNTLRGNINAYNGGNNNILIQNDSILDSKITTTGNSKNNIIVDGVWLSDSNTSGSITASGGLTNVVVRSDISSPDVSHASLSHTLLLSQTASLNLVSQFDNINTTNVAQILHINYQPNTTANLIFANSNDMYDSSNYGKDDFSASATNVSENKILGVTYKDGIKLTIEDKKVQIGDLKDQSFIAQYEKYYTDNPYLLNLEITRSKTQDDVIIKGLVTGNIYSLENGTQAADKHFNITLNKDSIFAGSTSLANSSIKINLTMQPNAKIFLVGSNRLDVKNLTINANQLNTDALLLNSFEQKNTIIDIASDGNDLGAIPTRSDFRLLSIGNNTDATGLSGNNTLFRVYMNANATNATMANQPANNNETYGYAYSDRVIVLSGTKGTHYLQVIADNNTDISTIKYHGGGSETEGNIAVATIKKDSNVSFIGANQLQGFDLVGTTLTTQTTDENGKYNNGGDYTTYFVDSMTSKGASTSNQDASFTALNTNYVLYLANINSLNKRMGELRENANSQGAWARIFNGMQTSNFSLETKALYTTFQAGYDYAFGFSGANNYLGFALSYANSLTSSNSSIDIDGSSKGIKDVTSNAIEFAIYNAYVQDGASKATGWKNGLY</sequence>
<dbReference type="OrthoDB" id="6053567at2"/>
<dbReference type="InterPro" id="IPR036709">
    <property type="entry name" value="Autotransporte_beta_dom_sf"/>
</dbReference>
<gene>
    <name evidence="1" type="ORF">CQA57_07535</name>
</gene>
<dbReference type="GO" id="GO:0019867">
    <property type="term" value="C:outer membrane"/>
    <property type="evidence" value="ECO:0007669"/>
    <property type="project" value="InterPro"/>
</dbReference>
<evidence type="ECO:0000313" key="2">
    <source>
        <dbReference type="Proteomes" id="UP000256695"/>
    </source>
</evidence>
<reference evidence="1 2" key="1">
    <citation type="submission" date="2018-04" db="EMBL/GenBank/DDBJ databases">
        <title>Novel Campyloabacter and Helicobacter Species and Strains.</title>
        <authorList>
            <person name="Mannion A.J."/>
            <person name="Shen Z."/>
            <person name="Fox J.G."/>
        </authorList>
    </citation>
    <scope>NUCLEOTIDE SEQUENCE [LARGE SCALE GENOMIC DNA]</scope>
    <source>
        <strain evidence="1 2">MIT 04-9362</strain>
    </source>
</reference>
<name>A0A3D8J278_9HELI</name>
<accession>A0A3D8J278</accession>
<evidence type="ECO:0008006" key="3">
    <source>
        <dbReference type="Google" id="ProtNLM"/>
    </source>
</evidence>
<keyword evidence="2" id="KW-1185">Reference proteome</keyword>
<dbReference type="EMBL" id="NXLX01000026">
    <property type="protein sequence ID" value="RDU71608.1"/>
    <property type="molecule type" value="Genomic_DNA"/>
</dbReference>
<feature type="non-terminal residue" evidence="1">
    <location>
        <position position="1115"/>
    </location>
</feature>
<proteinExistence type="predicted"/>
<dbReference type="NCBIfam" id="TIGR01414">
    <property type="entry name" value="autotrans_barl"/>
    <property type="match status" value="1"/>
</dbReference>
<dbReference type="InterPro" id="IPR006315">
    <property type="entry name" value="OM_autotransptr_brl_dom"/>
</dbReference>
<dbReference type="AlphaFoldDB" id="A0A3D8J278"/>
<comment type="caution">
    <text evidence="1">The sequence shown here is derived from an EMBL/GenBank/DDBJ whole genome shotgun (WGS) entry which is preliminary data.</text>
</comment>
<dbReference type="Proteomes" id="UP000256695">
    <property type="component" value="Unassembled WGS sequence"/>
</dbReference>
<dbReference type="RefSeq" id="WP_115579628.1">
    <property type="nucleotide sequence ID" value="NZ_NXLX01000026.1"/>
</dbReference>
<evidence type="ECO:0000313" key="1">
    <source>
        <dbReference type="EMBL" id="RDU71608.1"/>
    </source>
</evidence>
<organism evidence="1 2">
    <name type="scientific">Helicobacter anseris</name>
    <dbReference type="NCBI Taxonomy" id="375926"/>
    <lineage>
        <taxon>Bacteria</taxon>
        <taxon>Pseudomonadati</taxon>
        <taxon>Campylobacterota</taxon>
        <taxon>Epsilonproteobacteria</taxon>
        <taxon>Campylobacterales</taxon>
        <taxon>Helicobacteraceae</taxon>
        <taxon>Helicobacter</taxon>
    </lineage>
</organism>
<dbReference type="Gene3D" id="2.40.128.130">
    <property type="entry name" value="Autotransporter beta-domain"/>
    <property type="match status" value="1"/>
</dbReference>
<protein>
    <recommendedName>
        <fullName evidence="3">Autotransporter domain-containing protein</fullName>
    </recommendedName>
</protein>